<gene>
    <name evidence="17" type="primary">TY3B-I_389</name>
    <name evidence="17" type="ORF">AVEN_75326_1</name>
</gene>
<feature type="compositionally biased region" description="Polar residues" evidence="13">
    <location>
        <begin position="210"/>
        <end position="222"/>
    </location>
</feature>
<dbReference type="SUPFAM" id="SSF56672">
    <property type="entry name" value="DNA/RNA polymerases"/>
    <property type="match status" value="1"/>
</dbReference>
<dbReference type="InterPro" id="IPR036397">
    <property type="entry name" value="RNaseH_sf"/>
</dbReference>
<evidence type="ECO:0000259" key="16">
    <source>
        <dbReference type="PROSITE" id="PS50994"/>
    </source>
</evidence>
<dbReference type="OrthoDB" id="6436542at2759"/>
<dbReference type="FunFam" id="3.10.10.10:FF:000007">
    <property type="entry name" value="Retrovirus-related Pol polyprotein from transposon 17.6-like Protein"/>
    <property type="match status" value="1"/>
</dbReference>
<keyword evidence="12" id="KW-0511">Multifunctional enzyme</keyword>
<evidence type="ECO:0000256" key="7">
    <source>
        <dbReference type="ARBA" id="ARBA00022801"/>
    </source>
</evidence>
<evidence type="ECO:0000256" key="8">
    <source>
        <dbReference type="ARBA" id="ARBA00022842"/>
    </source>
</evidence>
<dbReference type="EC" id="2.7.7.49" evidence="1"/>
<comment type="caution">
    <text evidence="17">The sequence shown here is derived from an EMBL/GenBank/DDBJ whole genome shotgun (WGS) entry which is preliminary data.</text>
</comment>
<protein>
    <recommendedName>
        <fullName evidence="1">RNA-directed DNA polymerase</fullName>
        <ecNumber evidence="1">2.7.7.49</ecNumber>
    </recommendedName>
</protein>
<keyword evidence="4" id="KW-0548">Nucleotidyltransferase</keyword>
<evidence type="ECO:0000259" key="15">
    <source>
        <dbReference type="PROSITE" id="PS50878"/>
    </source>
</evidence>
<keyword evidence="3" id="KW-0808">Transferase</keyword>
<dbReference type="GO" id="GO:0003964">
    <property type="term" value="F:RNA-directed DNA polymerase activity"/>
    <property type="evidence" value="ECO:0007669"/>
    <property type="project" value="UniProtKB-KW"/>
</dbReference>
<keyword evidence="10" id="KW-0229">DNA integration</keyword>
<keyword evidence="9" id="KW-0694">RNA-binding</keyword>
<feature type="region of interest" description="Disordered" evidence="13">
    <location>
        <begin position="196"/>
        <end position="222"/>
    </location>
</feature>
<dbReference type="FunFam" id="2.40.70.10:FF:000130">
    <property type="entry name" value="Retrovirus-related Pol polyprotein from transposon opus-like Protein"/>
    <property type="match status" value="1"/>
</dbReference>
<evidence type="ECO:0000256" key="10">
    <source>
        <dbReference type="ARBA" id="ARBA00022908"/>
    </source>
</evidence>
<dbReference type="Pfam" id="PF00665">
    <property type="entry name" value="rve"/>
    <property type="match status" value="1"/>
</dbReference>
<dbReference type="Gene3D" id="3.30.70.270">
    <property type="match status" value="2"/>
</dbReference>
<evidence type="ECO:0000256" key="1">
    <source>
        <dbReference type="ARBA" id="ARBA00012493"/>
    </source>
</evidence>
<feature type="domain" description="Integrase catalytic" evidence="16">
    <location>
        <begin position="944"/>
        <end position="1116"/>
    </location>
</feature>
<dbReference type="PROSITE" id="PS50878">
    <property type="entry name" value="RT_POL"/>
    <property type="match status" value="1"/>
</dbReference>
<dbReference type="CDD" id="cd01647">
    <property type="entry name" value="RT_LTR"/>
    <property type="match status" value="1"/>
</dbReference>
<evidence type="ECO:0000256" key="11">
    <source>
        <dbReference type="ARBA" id="ARBA00022918"/>
    </source>
</evidence>
<accession>A0A4Y2T3Z7</accession>
<dbReference type="CDD" id="cd09274">
    <property type="entry name" value="RNase_HI_RT_Ty3"/>
    <property type="match status" value="1"/>
</dbReference>
<keyword evidence="8" id="KW-0460">Magnesium</keyword>
<feature type="region of interest" description="Disordered" evidence="13">
    <location>
        <begin position="1249"/>
        <end position="1268"/>
    </location>
</feature>
<dbReference type="Pfam" id="PF00078">
    <property type="entry name" value="RVT_1"/>
    <property type="match status" value="1"/>
</dbReference>
<proteinExistence type="predicted"/>
<keyword evidence="5" id="KW-0540">Nuclease</keyword>
<dbReference type="SUPFAM" id="SSF50630">
    <property type="entry name" value="Acid proteases"/>
    <property type="match status" value="1"/>
</dbReference>
<dbReference type="GO" id="GO:0004519">
    <property type="term" value="F:endonuclease activity"/>
    <property type="evidence" value="ECO:0007669"/>
    <property type="project" value="UniProtKB-KW"/>
</dbReference>
<evidence type="ECO:0000256" key="2">
    <source>
        <dbReference type="ARBA" id="ARBA00022670"/>
    </source>
</evidence>
<dbReference type="InterPro" id="IPR043502">
    <property type="entry name" value="DNA/RNA_pol_sf"/>
</dbReference>
<feature type="domain" description="Peptidase A2" evidence="14">
    <location>
        <begin position="248"/>
        <end position="321"/>
    </location>
</feature>
<feature type="compositionally biased region" description="Low complexity" evidence="13">
    <location>
        <begin position="1214"/>
        <end position="1232"/>
    </location>
</feature>
<evidence type="ECO:0000256" key="12">
    <source>
        <dbReference type="ARBA" id="ARBA00023268"/>
    </source>
</evidence>
<dbReference type="InterPro" id="IPR001995">
    <property type="entry name" value="Peptidase_A2_cat"/>
</dbReference>
<dbReference type="Pfam" id="PF17919">
    <property type="entry name" value="RT_RNaseH_2"/>
    <property type="match status" value="1"/>
</dbReference>
<evidence type="ECO:0000313" key="17">
    <source>
        <dbReference type="EMBL" id="GBN95312.1"/>
    </source>
</evidence>
<dbReference type="GO" id="GO:0003723">
    <property type="term" value="F:RNA binding"/>
    <property type="evidence" value="ECO:0007669"/>
    <property type="project" value="UniProtKB-KW"/>
</dbReference>
<dbReference type="PROSITE" id="PS50994">
    <property type="entry name" value="INTEGRASE"/>
    <property type="match status" value="1"/>
</dbReference>
<dbReference type="GO" id="GO:0042575">
    <property type="term" value="C:DNA polymerase complex"/>
    <property type="evidence" value="ECO:0007669"/>
    <property type="project" value="UniProtKB-ARBA"/>
</dbReference>
<evidence type="ECO:0000256" key="9">
    <source>
        <dbReference type="ARBA" id="ARBA00022884"/>
    </source>
</evidence>
<dbReference type="InterPro" id="IPR000477">
    <property type="entry name" value="RT_dom"/>
</dbReference>
<keyword evidence="2" id="KW-0645">Protease</keyword>
<dbReference type="GO" id="GO:0015074">
    <property type="term" value="P:DNA integration"/>
    <property type="evidence" value="ECO:0007669"/>
    <property type="project" value="UniProtKB-KW"/>
</dbReference>
<dbReference type="Gene3D" id="3.30.420.10">
    <property type="entry name" value="Ribonuclease H-like superfamily/Ribonuclease H"/>
    <property type="match status" value="1"/>
</dbReference>
<dbReference type="PANTHER" id="PTHR37984">
    <property type="entry name" value="PROTEIN CBG26694"/>
    <property type="match status" value="1"/>
</dbReference>
<keyword evidence="7" id="KW-0378">Hydrolase</keyword>
<feature type="region of interest" description="Disordered" evidence="13">
    <location>
        <begin position="1211"/>
        <end position="1235"/>
    </location>
</feature>
<dbReference type="InterPro" id="IPR012337">
    <property type="entry name" value="RNaseH-like_sf"/>
</dbReference>
<sequence length="1268" mass="143236">MTDQEVAKVSIKLPPLWKDNVEIWFTNLESQFAIAGITASRTKFHYIVASLDSDISSMISDVLKKPPADDPYTVLKTRLISQFSESESVRIRTLLSDLSLGDQRPSQLLHKMTLLAADKISDDVLRLLWLQRLPLSTQQILTSSSEDLPGLAKIADKILEVTGTLPAVDSVSTDSNDRISKLEARIEELTQTIRGFSFPSNNSRRHANRSKSPSTSNRRKLSSLQISATLSAGDTNGRLFVRDLNSGFKFLIDSGATVSVFPIAEKDRGNLDRKTVLFAANGSSIYTYGKRALSLNLGFPKKFLWTFIIADVSKPIIGADFLAHFGLVIDVKNCRLIDLARRVSVRGFRTSQPSTGITSVYGGNQYHSLLLKFPNLVNSLKQVKDPCHNTTHCIMTRGPPVFSRARRLSPEKLAVVKKEFKGMVEKGICRPSNSSWSSPIHLVPKGHNEWRICGDYRRLNTVTEPDRYPLPHIQDFSSELHGKVIFSKIDLQRAYHQIPVEQSDVPKTAVITPIGLFEYLYMPFGLRNAGQTFQRFIDETLRGVPCFAYLDDILVASSDEQSHLSDLQKVFERLNERGLVLNTNKCVFGVRELLFLGCLISSEGIKPDPNKVLALANYPKPTTPRALRRFLAMVNFYRRFIPHAASQQAELYDLVKNRKKNDSKPLQWNEVSNKAFETCKDSISKAALLAHPHPDGKLALFVDASDVGIGAVLQQQVGRDIKPLSFFSHKLTPTEARYSTYDRELLAVYSTIKHFAYTLEGREFTVYTDHKPLTFALHQKHDKISPRQQRHLDFISQFTTDIRFISGSDNFIADAFSRISEIQIPNEINYAAMAEAQRTDKELEDLKKNSSLSFKTIEFPGSNLPLYCDVSTGQVRPYVPETFRPVVFHTIHDLAHSGCRATIDAVRRRYIWKSLRKDCTIWCKTCLSCQKSKIDRHTKSPIGKYPLPSGRFRHVNLDIVGPLPICCGFTYLLTCVDRFTRWPEAFPLQNQSASTVAEVFFSGWISRFGVPEAITTDQGRNFESDLFHALAKFLGIRKQRTTAYHPAANGIVERFHRQLKAALKCSLESTEKWIQKLPTILLGIRTALKEDIGSSAAELVYSTNLRLPGEFFSSISGPKIHQEFLTTLREHFKEVRPKETSDHSGRLFFVHKNLSDASHVFVHQDMVKRTLQQPYDGPFKVLARKPKFFQLQIGLHKKWISIDRLKPAHILSDPTTESRPSRSSPVSSTTTRSGRRVRFRLPISSCRLEGESCGGRERASTSTRIEVK</sequence>
<evidence type="ECO:0000256" key="6">
    <source>
        <dbReference type="ARBA" id="ARBA00022759"/>
    </source>
</evidence>
<dbReference type="InterPro" id="IPR021109">
    <property type="entry name" value="Peptidase_aspartic_dom_sf"/>
</dbReference>
<dbReference type="InterPro" id="IPR041588">
    <property type="entry name" value="Integrase_H2C2"/>
</dbReference>
<dbReference type="Pfam" id="PF23055">
    <property type="entry name" value="DUF7041"/>
    <property type="match status" value="1"/>
</dbReference>
<dbReference type="Proteomes" id="UP000499080">
    <property type="component" value="Unassembled WGS sequence"/>
</dbReference>
<dbReference type="FunFam" id="3.30.70.270:FF:000020">
    <property type="entry name" value="Transposon Tf2-6 polyprotein-like Protein"/>
    <property type="match status" value="1"/>
</dbReference>
<dbReference type="Gene3D" id="3.10.10.10">
    <property type="entry name" value="HIV Type 1 Reverse Transcriptase, subunit A, domain 1"/>
    <property type="match status" value="1"/>
</dbReference>
<dbReference type="InterPro" id="IPR055469">
    <property type="entry name" value="DUF7041"/>
</dbReference>
<organism evidence="17 18">
    <name type="scientific">Araneus ventricosus</name>
    <name type="common">Orbweaver spider</name>
    <name type="synonym">Epeira ventricosa</name>
    <dbReference type="NCBI Taxonomy" id="182803"/>
    <lineage>
        <taxon>Eukaryota</taxon>
        <taxon>Metazoa</taxon>
        <taxon>Ecdysozoa</taxon>
        <taxon>Arthropoda</taxon>
        <taxon>Chelicerata</taxon>
        <taxon>Arachnida</taxon>
        <taxon>Araneae</taxon>
        <taxon>Araneomorphae</taxon>
        <taxon>Entelegynae</taxon>
        <taxon>Araneoidea</taxon>
        <taxon>Araneidae</taxon>
        <taxon>Araneus</taxon>
    </lineage>
</organism>
<dbReference type="FunFam" id="3.10.20.370:FF:000001">
    <property type="entry name" value="Retrovirus-related Pol polyprotein from transposon 17.6-like protein"/>
    <property type="match status" value="1"/>
</dbReference>
<evidence type="ECO:0000259" key="14">
    <source>
        <dbReference type="PROSITE" id="PS50175"/>
    </source>
</evidence>
<dbReference type="AlphaFoldDB" id="A0A4Y2T3Z7"/>
<dbReference type="InterPro" id="IPR001969">
    <property type="entry name" value="Aspartic_peptidase_AS"/>
</dbReference>
<dbReference type="Gene3D" id="2.40.70.10">
    <property type="entry name" value="Acid Proteases"/>
    <property type="match status" value="1"/>
</dbReference>
<dbReference type="FunFam" id="3.30.420.10:FF:000032">
    <property type="entry name" value="Retrovirus-related Pol polyprotein from transposon 297-like Protein"/>
    <property type="match status" value="1"/>
</dbReference>
<name>A0A4Y2T3Z7_ARAVE</name>
<dbReference type="InterPro" id="IPR050951">
    <property type="entry name" value="Retrovirus_Pol_polyprotein"/>
</dbReference>
<dbReference type="SUPFAM" id="SSF53098">
    <property type="entry name" value="Ribonuclease H-like"/>
    <property type="match status" value="1"/>
</dbReference>
<evidence type="ECO:0000256" key="3">
    <source>
        <dbReference type="ARBA" id="ARBA00022679"/>
    </source>
</evidence>
<reference evidence="17 18" key="1">
    <citation type="journal article" date="2019" name="Sci. Rep.">
        <title>Orb-weaving spider Araneus ventricosus genome elucidates the spidroin gene catalogue.</title>
        <authorList>
            <person name="Kono N."/>
            <person name="Nakamura H."/>
            <person name="Ohtoshi R."/>
            <person name="Moran D.A.P."/>
            <person name="Shinohara A."/>
            <person name="Yoshida Y."/>
            <person name="Fujiwara M."/>
            <person name="Mori M."/>
            <person name="Tomita M."/>
            <person name="Arakawa K."/>
        </authorList>
    </citation>
    <scope>NUCLEOTIDE SEQUENCE [LARGE SCALE GENOMIC DNA]</scope>
</reference>
<keyword evidence="6" id="KW-0255">Endonuclease</keyword>
<dbReference type="PROSITE" id="PS50175">
    <property type="entry name" value="ASP_PROT_RETROV"/>
    <property type="match status" value="1"/>
</dbReference>
<dbReference type="GO" id="GO:0004190">
    <property type="term" value="F:aspartic-type endopeptidase activity"/>
    <property type="evidence" value="ECO:0007669"/>
    <property type="project" value="InterPro"/>
</dbReference>
<dbReference type="EMBL" id="BGPR01025974">
    <property type="protein sequence ID" value="GBN95312.1"/>
    <property type="molecule type" value="Genomic_DNA"/>
</dbReference>
<evidence type="ECO:0000256" key="5">
    <source>
        <dbReference type="ARBA" id="ARBA00022722"/>
    </source>
</evidence>
<dbReference type="InterPro" id="IPR043128">
    <property type="entry name" value="Rev_trsase/Diguanyl_cyclase"/>
</dbReference>
<evidence type="ECO:0000256" key="13">
    <source>
        <dbReference type="SAM" id="MobiDB-lite"/>
    </source>
</evidence>
<dbReference type="PROSITE" id="PS00141">
    <property type="entry name" value="ASP_PROTEASE"/>
    <property type="match status" value="1"/>
</dbReference>
<dbReference type="InterPro" id="IPR001584">
    <property type="entry name" value="Integrase_cat-core"/>
</dbReference>
<dbReference type="Gene3D" id="3.10.20.370">
    <property type="match status" value="1"/>
</dbReference>
<evidence type="ECO:0000256" key="4">
    <source>
        <dbReference type="ARBA" id="ARBA00022695"/>
    </source>
</evidence>
<feature type="domain" description="Reverse transcriptase" evidence="15">
    <location>
        <begin position="424"/>
        <end position="600"/>
    </location>
</feature>
<dbReference type="Gene3D" id="1.10.340.70">
    <property type="match status" value="1"/>
</dbReference>
<dbReference type="PANTHER" id="PTHR37984:SF5">
    <property type="entry name" value="PROTEIN NYNRIN-LIKE"/>
    <property type="match status" value="1"/>
</dbReference>
<dbReference type="InterPro" id="IPR041577">
    <property type="entry name" value="RT_RNaseH_2"/>
</dbReference>
<dbReference type="Pfam" id="PF17921">
    <property type="entry name" value="Integrase_H2C2"/>
    <property type="match status" value="1"/>
</dbReference>
<evidence type="ECO:0000313" key="18">
    <source>
        <dbReference type="Proteomes" id="UP000499080"/>
    </source>
</evidence>
<keyword evidence="18" id="KW-1185">Reference proteome</keyword>
<dbReference type="GO" id="GO:0006508">
    <property type="term" value="P:proteolysis"/>
    <property type="evidence" value="ECO:0007669"/>
    <property type="project" value="UniProtKB-KW"/>
</dbReference>
<keyword evidence="11" id="KW-0695">RNA-directed DNA polymerase</keyword>